<evidence type="ECO:0000256" key="1">
    <source>
        <dbReference type="ARBA" id="ARBA00022818"/>
    </source>
</evidence>
<dbReference type="Gene3D" id="3.20.70.20">
    <property type="match status" value="1"/>
</dbReference>
<dbReference type="SUPFAM" id="SSF51998">
    <property type="entry name" value="PFL-like glycyl radical enzymes"/>
    <property type="match status" value="1"/>
</dbReference>
<protein>
    <submittedName>
        <fullName evidence="4">Anaerobic ribonucleotide reductase subunit</fullName>
    </submittedName>
</protein>
<dbReference type="InterPro" id="IPR012833">
    <property type="entry name" value="NrdD"/>
</dbReference>
<name>A0A288TZU9_9CAUD</name>
<proteinExistence type="predicted"/>
<dbReference type="GO" id="GO:0008998">
    <property type="term" value="F:ribonucleoside-triphosphate reductase (thioredoxin) activity"/>
    <property type="evidence" value="ECO:0007669"/>
    <property type="project" value="InterPro"/>
</dbReference>
<reference evidence="5" key="1">
    <citation type="submission" date="2016-12" db="EMBL/GenBank/DDBJ databases">
        <authorList>
            <person name="Lee J.-H."/>
            <person name="Kim Y.-T."/>
            <person name="Kim J.-H."/>
            <person name="Ryu S.-R."/>
        </authorList>
    </citation>
    <scope>NUCLEOTIDE SEQUENCE [LARGE SCALE GENOMIC DNA]</scope>
</reference>
<dbReference type="NCBIfam" id="NF006732">
    <property type="entry name" value="PRK09263.1"/>
    <property type="match status" value="1"/>
</dbReference>
<dbReference type="GO" id="GO:0004748">
    <property type="term" value="F:ribonucleoside-diphosphate reductase activity, thioredoxin disulfide as acceptor"/>
    <property type="evidence" value="ECO:0007669"/>
    <property type="project" value="TreeGrafter"/>
</dbReference>
<feature type="modified residue" description="Glycine radical" evidence="2">
    <location>
        <position position="526"/>
    </location>
</feature>
<dbReference type="NCBIfam" id="TIGR02487">
    <property type="entry name" value="NrdD"/>
    <property type="match status" value="1"/>
</dbReference>
<dbReference type="Pfam" id="PF13597">
    <property type="entry name" value="NRDD"/>
    <property type="match status" value="1"/>
</dbReference>
<keyword evidence="5" id="KW-1185">Reference proteome</keyword>
<dbReference type="PROSITE" id="PS51149">
    <property type="entry name" value="GLY_RADICAL_2"/>
    <property type="match status" value="1"/>
</dbReference>
<dbReference type="CDD" id="cd01675">
    <property type="entry name" value="RNR_III"/>
    <property type="match status" value="1"/>
</dbReference>
<feature type="domain" description="Glycine radical" evidence="3">
    <location>
        <begin position="428"/>
        <end position="551"/>
    </location>
</feature>
<evidence type="ECO:0000256" key="2">
    <source>
        <dbReference type="PROSITE-ProRule" id="PRU00493"/>
    </source>
</evidence>
<evidence type="ECO:0000313" key="5">
    <source>
        <dbReference type="Proteomes" id="UP000224269"/>
    </source>
</evidence>
<gene>
    <name evidence="4" type="ORF">EFP01_125</name>
</gene>
<dbReference type="PANTHER" id="PTHR21075:SF0">
    <property type="entry name" value="ANAEROBIC RIBONUCLEOSIDE-TRIPHOSPHATE REDUCTASE"/>
    <property type="match status" value="1"/>
</dbReference>
<sequence length="551" mass="62366">MYLLDLDYSPYTTMSNCMLIDFKGMLEHGFVMGNAEIKSPRSIQTATAQVSQILANVASQQYGGCSFDRMDEVLAPYAEMNYKKHLADADKYDIPNKEVYATEKTQKDVYDAFQALEHEVNTLFSSNGQTPFVTVGLGLGTGRWEREIQRATLKVRMAGLGDGRTAIFPKILFTHRKGVNFYPTDPNYDIKRLALKCAAKRVYPDVLNYDKIVEITGSFKASMGCRSFLQQYVDPKTGEEVHAGRQNMGVVTLNLPRIAIESGGDKKVFMELLDERLGVIRDALVFRINRVLETKPENAPILYKYGATGGWLNDGESIEPLVKNKRATASIGYIGLYEVGVLLFGEDWQTDHYVDPVAKEFLKEVMQHMKDKALEWSNEYDVWFSVYGTPSESLTDRFCRLDTEKFGEIHRVTDKGFYVNSFHYSEELKPTPFEKMDFEGEFQPLSSGGFISYVEAPSLINNLDAMESLWNYSYDKVGYFGVNSPVDKCFECGFEGEFIPTVNSYECPKCGNHDPAKADVIRRQCGYLGQPLARPNVSGRKKEIDARVKHM</sequence>
<dbReference type="InterPro" id="IPR001150">
    <property type="entry name" value="Gly_radical"/>
</dbReference>
<evidence type="ECO:0000259" key="3">
    <source>
        <dbReference type="PROSITE" id="PS51149"/>
    </source>
</evidence>
<dbReference type="EMBL" id="KY549443">
    <property type="protein sequence ID" value="APZ82052.1"/>
    <property type="molecule type" value="Genomic_DNA"/>
</dbReference>
<dbReference type="GO" id="GO:0009265">
    <property type="term" value="P:2'-deoxyribonucleotide biosynthetic process"/>
    <property type="evidence" value="ECO:0007669"/>
    <property type="project" value="TreeGrafter"/>
</dbReference>
<keyword evidence="1 2" id="KW-0556">Organic radical</keyword>
<dbReference type="PANTHER" id="PTHR21075">
    <property type="entry name" value="ANAEROBIC RIBONUCLEOSIDE-TRIPHOSPHATE REDUCTASE"/>
    <property type="match status" value="1"/>
</dbReference>
<evidence type="ECO:0000313" key="4">
    <source>
        <dbReference type="EMBL" id="APZ82052.1"/>
    </source>
</evidence>
<organism evidence="4 5">
    <name type="scientific">Enterococcus phage EFP01</name>
    <dbReference type="NCBI Taxonomy" id="1926594"/>
    <lineage>
        <taxon>Viruses</taxon>
        <taxon>Duplodnaviria</taxon>
        <taxon>Heunggongvirae</taxon>
        <taxon>Uroviricota</taxon>
        <taxon>Caudoviricetes</taxon>
        <taxon>Herelleviridae</taxon>
        <taxon>Brockvirinae</taxon>
        <taxon>Schiekvirus</taxon>
        <taxon>Schiekvirus EFP01</taxon>
    </lineage>
</organism>
<accession>A0A288TZU9</accession>
<dbReference type="GO" id="GO:0006260">
    <property type="term" value="P:DNA replication"/>
    <property type="evidence" value="ECO:0007669"/>
    <property type="project" value="InterPro"/>
</dbReference>
<dbReference type="Proteomes" id="UP000224269">
    <property type="component" value="Segment"/>
</dbReference>